<gene>
    <name evidence="2" type="ORF">AKAME5_002461300</name>
</gene>
<accession>A0AAD3NHV3</accession>
<feature type="region of interest" description="Disordered" evidence="1">
    <location>
        <begin position="37"/>
        <end position="132"/>
    </location>
</feature>
<feature type="compositionally biased region" description="Basic and acidic residues" evidence="1">
    <location>
        <begin position="1"/>
        <end position="22"/>
    </location>
</feature>
<feature type="compositionally biased region" description="Basic and acidic residues" evidence="1">
    <location>
        <begin position="74"/>
        <end position="93"/>
    </location>
</feature>
<protein>
    <submittedName>
        <fullName evidence="2">Zinc finger protein 665-like protein</fullName>
    </submittedName>
</protein>
<organism evidence="2 3">
    <name type="scientific">Lates japonicus</name>
    <name type="common">Japanese lates</name>
    <dbReference type="NCBI Taxonomy" id="270547"/>
    <lineage>
        <taxon>Eukaryota</taxon>
        <taxon>Metazoa</taxon>
        <taxon>Chordata</taxon>
        <taxon>Craniata</taxon>
        <taxon>Vertebrata</taxon>
        <taxon>Euteleostomi</taxon>
        <taxon>Actinopterygii</taxon>
        <taxon>Neopterygii</taxon>
        <taxon>Teleostei</taxon>
        <taxon>Neoteleostei</taxon>
        <taxon>Acanthomorphata</taxon>
        <taxon>Carangaria</taxon>
        <taxon>Carangaria incertae sedis</taxon>
        <taxon>Centropomidae</taxon>
        <taxon>Lates</taxon>
    </lineage>
</organism>
<feature type="compositionally biased region" description="Low complexity" evidence="1">
    <location>
        <begin position="123"/>
        <end position="132"/>
    </location>
</feature>
<feature type="non-terminal residue" evidence="2">
    <location>
        <position position="132"/>
    </location>
</feature>
<dbReference type="AlphaFoldDB" id="A0AAD3NHV3"/>
<evidence type="ECO:0000313" key="3">
    <source>
        <dbReference type="Proteomes" id="UP001279410"/>
    </source>
</evidence>
<comment type="caution">
    <text evidence="2">The sequence shown here is derived from an EMBL/GenBank/DDBJ whole genome shotgun (WGS) entry which is preliminary data.</text>
</comment>
<dbReference type="Proteomes" id="UP001279410">
    <property type="component" value="Unassembled WGS sequence"/>
</dbReference>
<keyword evidence="3" id="KW-1185">Reference proteome</keyword>
<sequence>MDRHRTQPEVDLKSEPKLRAADDQQLLVSEDVVLPEQWNPGVEQEVQTQPPHIKEEQEEPWSSQEEFTFTPVRMKTEDDKGSDVEQLLRKEEVPPEQQEWSPSLDQEDPEPPHIKEEQEEQSGGRAASRAGG</sequence>
<name>A0AAD3NHV3_LATJO</name>
<dbReference type="EMBL" id="BRZM01001500">
    <property type="protein sequence ID" value="GLD73288.1"/>
    <property type="molecule type" value="Genomic_DNA"/>
</dbReference>
<evidence type="ECO:0000313" key="2">
    <source>
        <dbReference type="EMBL" id="GLD73288.1"/>
    </source>
</evidence>
<feature type="region of interest" description="Disordered" evidence="1">
    <location>
        <begin position="1"/>
        <end position="24"/>
    </location>
</feature>
<evidence type="ECO:0000256" key="1">
    <source>
        <dbReference type="SAM" id="MobiDB-lite"/>
    </source>
</evidence>
<reference evidence="2" key="1">
    <citation type="submission" date="2022-08" db="EMBL/GenBank/DDBJ databases">
        <title>Genome sequencing of akame (Lates japonicus).</title>
        <authorList>
            <person name="Hashiguchi Y."/>
            <person name="Takahashi H."/>
        </authorList>
    </citation>
    <scope>NUCLEOTIDE SEQUENCE</scope>
    <source>
        <strain evidence="2">Kochi</strain>
    </source>
</reference>
<proteinExistence type="predicted"/>